<dbReference type="Proteomes" id="UP001187682">
    <property type="component" value="Unassembled WGS sequence"/>
</dbReference>
<dbReference type="NCBIfam" id="TIGR00097">
    <property type="entry name" value="HMP-P_kinase"/>
    <property type="match status" value="1"/>
</dbReference>
<dbReference type="GO" id="GO:0005829">
    <property type="term" value="C:cytosol"/>
    <property type="evidence" value="ECO:0007669"/>
    <property type="project" value="TreeGrafter"/>
</dbReference>
<evidence type="ECO:0000313" key="3">
    <source>
        <dbReference type="EMBL" id="SPO02903.1"/>
    </source>
</evidence>
<dbReference type="SUPFAM" id="SSF48613">
    <property type="entry name" value="Heme oxygenase-like"/>
    <property type="match status" value="1"/>
</dbReference>
<dbReference type="PANTHER" id="PTHR20858:SF17">
    <property type="entry name" value="HYDROXYMETHYLPYRIMIDINE_PHOSPHOMETHYLPYRIMIDINE KINASE THI20-RELATED"/>
    <property type="match status" value="1"/>
</dbReference>
<protein>
    <submittedName>
        <fullName evidence="3">Probable thiamin biosynthesis protein thi-4</fullName>
    </submittedName>
</protein>
<dbReference type="Pfam" id="PF03070">
    <property type="entry name" value="TENA_THI-4"/>
    <property type="match status" value="1"/>
</dbReference>
<name>A0AAE8N0Q9_9PEZI</name>
<feature type="domain" description="Thiaminase-2/PQQC" evidence="1">
    <location>
        <begin position="305"/>
        <end position="511"/>
    </location>
</feature>
<evidence type="ECO:0000313" key="4">
    <source>
        <dbReference type="Proteomes" id="UP001187682"/>
    </source>
</evidence>
<dbReference type="Gene3D" id="1.20.910.10">
    <property type="entry name" value="Heme oxygenase-like"/>
    <property type="match status" value="1"/>
</dbReference>
<comment type="caution">
    <text evidence="3">The sequence shown here is derived from an EMBL/GenBank/DDBJ whole genome shotgun (WGS) entry which is preliminary data.</text>
</comment>
<gene>
    <name evidence="3" type="ORF">DNG_05581</name>
</gene>
<dbReference type="InterPro" id="IPR013749">
    <property type="entry name" value="PM/HMP-P_kinase-1"/>
</dbReference>
<dbReference type="EMBL" id="ONZQ02000007">
    <property type="protein sequence ID" value="SPO02903.1"/>
    <property type="molecule type" value="Genomic_DNA"/>
</dbReference>
<feature type="domain" description="Pyridoxamine kinase/Phosphomethylpyrimidine kinase" evidence="2">
    <location>
        <begin position="14"/>
        <end position="282"/>
    </location>
</feature>
<dbReference type="FunFam" id="1.20.910.10:FF:000003">
    <property type="entry name" value="Hydroxymethylpyrimidine/phosphomethylpyrimidine kinase THI20"/>
    <property type="match status" value="1"/>
</dbReference>
<dbReference type="GO" id="GO:0009228">
    <property type="term" value="P:thiamine biosynthetic process"/>
    <property type="evidence" value="ECO:0007669"/>
    <property type="project" value="InterPro"/>
</dbReference>
<proteinExistence type="predicted"/>
<dbReference type="InterPro" id="IPR004305">
    <property type="entry name" value="Thiaminase-2/PQQC"/>
</dbReference>
<dbReference type="InterPro" id="IPR029056">
    <property type="entry name" value="Ribokinase-like"/>
</dbReference>
<dbReference type="Pfam" id="PF08543">
    <property type="entry name" value="Phos_pyr_kin"/>
    <property type="match status" value="1"/>
</dbReference>
<dbReference type="PANTHER" id="PTHR20858">
    <property type="entry name" value="PHOSPHOMETHYLPYRIMIDINE KINASE"/>
    <property type="match status" value="1"/>
</dbReference>
<evidence type="ECO:0000259" key="2">
    <source>
        <dbReference type="Pfam" id="PF08543"/>
    </source>
</evidence>
<dbReference type="GO" id="GO:0008972">
    <property type="term" value="F:phosphomethylpyrimidine kinase activity"/>
    <property type="evidence" value="ECO:0007669"/>
    <property type="project" value="InterPro"/>
</dbReference>
<evidence type="ECO:0000259" key="1">
    <source>
        <dbReference type="Pfam" id="PF03070"/>
    </source>
</evidence>
<dbReference type="AlphaFoldDB" id="A0AAE8N0Q9"/>
<organism evidence="3 4">
    <name type="scientific">Cephalotrichum gorgonifer</name>
    <dbReference type="NCBI Taxonomy" id="2041049"/>
    <lineage>
        <taxon>Eukaryota</taxon>
        <taxon>Fungi</taxon>
        <taxon>Dikarya</taxon>
        <taxon>Ascomycota</taxon>
        <taxon>Pezizomycotina</taxon>
        <taxon>Sordariomycetes</taxon>
        <taxon>Hypocreomycetidae</taxon>
        <taxon>Microascales</taxon>
        <taxon>Microascaceae</taxon>
        <taxon>Cephalotrichum</taxon>
    </lineage>
</organism>
<dbReference type="CDD" id="cd19367">
    <property type="entry name" value="TenA_C_ScTHI20-like"/>
    <property type="match status" value="1"/>
</dbReference>
<keyword evidence="4" id="KW-1185">Reference proteome</keyword>
<sequence length="515" mass="56070">MSGRGRVLVIAGSDCSGGAGLEADQKTIAAHGCYAMAVTTAVTAQDTTAVYDIHHIPPQFVARQIEICMDDIGQDAVKIGMLGSGETAAAVAKTLVAKGAINVVVDPVMVSTSGGELLPGGAVNALCSLLLPHATVLTPNIPEAHLLDKLAEGSDPLHEIKNVTDLEKMAARIQSLGPKWVLLKGGHMPLTDDLTVAEAGKPGREPTTVVDILYGEGRFIRIQSPYQVSRNTHGTGCTLASAIASNLSRGMDVPSAVHAGCRYIQPAISTAPGFGKGHGPLNHFHSSFRLPFSRGYFIEYLLSRPDVKPVWHEFVHHPFVMAMGNGKLPLESFKGYIIQDYLYLIHFARAHALAAYKATNSGNIIRSNEIVTHIFREIKLHIEYCKSFGISIDEIESTPEMQACTAYTRFLLDIGHSQDLLALQVALAPCTLGYGDVAKMLFHHPDTKRSDEGNTYWAWIENYVADDYTEAVRLASEQLETEVGRQTPERIEELVKIFIHGTKLEIGFWEMFPSE</sequence>
<dbReference type="CDD" id="cd01169">
    <property type="entry name" value="HMPP_kinase"/>
    <property type="match status" value="1"/>
</dbReference>
<dbReference type="FunFam" id="3.40.1190.20:FF:000034">
    <property type="entry name" value="Putative hydroxymethylpyrimidine/ phosphomethylpyrimidine kinase 2"/>
    <property type="match status" value="1"/>
</dbReference>
<accession>A0AAE8N0Q9</accession>
<dbReference type="GO" id="GO:0008902">
    <property type="term" value="F:hydroxymethylpyrimidine kinase activity"/>
    <property type="evidence" value="ECO:0007669"/>
    <property type="project" value="TreeGrafter"/>
</dbReference>
<dbReference type="InterPro" id="IPR004399">
    <property type="entry name" value="HMP/HMP-P_kinase_dom"/>
</dbReference>
<dbReference type="Gene3D" id="3.40.1190.20">
    <property type="match status" value="1"/>
</dbReference>
<dbReference type="InterPro" id="IPR016084">
    <property type="entry name" value="Haem_Oase-like_multi-hlx"/>
</dbReference>
<dbReference type="SUPFAM" id="SSF53613">
    <property type="entry name" value="Ribokinase-like"/>
    <property type="match status" value="1"/>
</dbReference>
<reference evidence="3" key="1">
    <citation type="submission" date="2018-03" db="EMBL/GenBank/DDBJ databases">
        <authorList>
            <person name="Guldener U."/>
        </authorList>
    </citation>
    <scope>NUCLEOTIDE SEQUENCE</scope>
</reference>